<dbReference type="AlphaFoldDB" id="A0A382ZAM8"/>
<accession>A0A382ZAM8</accession>
<protein>
    <submittedName>
        <fullName evidence="1">Uncharacterized protein</fullName>
    </submittedName>
</protein>
<name>A0A382ZAM8_9ZZZZ</name>
<proteinExistence type="predicted"/>
<reference evidence="1" key="1">
    <citation type="submission" date="2018-05" db="EMBL/GenBank/DDBJ databases">
        <authorList>
            <person name="Lanie J.A."/>
            <person name="Ng W.-L."/>
            <person name="Kazmierczak K.M."/>
            <person name="Andrzejewski T.M."/>
            <person name="Davidsen T.M."/>
            <person name="Wayne K.J."/>
            <person name="Tettelin H."/>
            <person name="Glass J.I."/>
            <person name="Rusch D."/>
            <person name="Podicherti R."/>
            <person name="Tsui H.-C.T."/>
            <person name="Winkler M.E."/>
        </authorList>
    </citation>
    <scope>NUCLEOTIDE SEQUENCE</scope>
</reference>
<dbReference type="EMBL" id="UINC01182191">
    <property type="protein sequence ID" value="SVD92259.1"/>
    <property type="molecule type" value="Genomic_DNA"/>
</dbReference>
<evidence type="ECO:0000313" key="1">
    <source>
        <dbReference type="EMBL" id="SVD92259.1"/>
    </source>
</evidence>
<gene>
    <name evidence="1" type="ORF">METZ01_LOCUS445113</name>
</gene>
<sequence>MKKSLIVFLLLLLPWTAFAGISTKDKDTLKDARLTFHEHIFPMSGPTHG</sequence>
<organism evidence="1">
    <name type="scientific">marine metagenome</name>
    <dbReference type="NCBI Taxonomy" id="408172"/>
    <lineage>
        <taxon>unclassified sequences</taxon>
        <taxon>metagenomes</taxon>
        <taxon>ecological metagenomes</taxon>
    </lineage>
</organism>